<dbReference type="EMBL" id="LAZR01000105">
    <property type="protein sequence ID" value="KKN91238.1"/>
    <property type="molecule type" value="Genomic_DNA"/>
</dbReference>
<dbReference type="AlphaFoldDB" id="A0A0F9XH44"/>
<evidence type="ECO:0000313" key="1">
    <source>
        <dbReference type="EMBL" id="KKN91238.1"/>
    </source>
</evidence>
<comment type="caution">
    <text evidence="1">The sequence shown here is derived from an EMBL/GenBank/DDBJ whole genome shotgun (WGS) entry which is preliminary data.</text>
</comment>
<gene>
    <name evidence="1" type="ORF">LCGC14_0221060</name>
</gene>
<name>A0A0F9XH44_9ZZZZ</name>
<proteinExistence type="predicted"/>
<organism evidence="1">
    <name type="scientific">marine sediment metagenome</name>
    <dbReference type="NCBI Taxonomy" id="412755"/>
    <lineage>
        <taxon>unclassified sequences</taxon>
        <taxon>metagenomes</taxon>
        <taxon>ecological metagenomes</taxon>
    </lineage>
</organism>
<accession>A0A0F9XH44</accession>
<protein>
    <submittedName>
        <fullName evidence="1">Uncharacterized protein</fullName>
    </submittedName>
</protein>
<sequence length="58" mass="6678">MRKVYYKVVLNVFILEDDEANVADRLRESTFALDYNALDEVADVHDISVESVEVTDSR</sequence>
<reference evidence="1" key="1">
    <citation type="journal article" date="2015" name="Nature">
        <title>Complex archaea that bridge the gap between prokaryotes and eukaryotes.</title>
        <authorList>
            <person name="Spang A."/>
            <person name="Saw J.H."/>
            <person name="Jorgensen S.L."/>
            <person name="Zaremba-Niedzwiedzka K."/>
            <person name="Martijn J."/>
            <person name="Lind A.E."/>
            <person name="van Eijk R."/>
            <person name="Schleper C."/>
            <person name="Guy L."/>
            <person name="Ettema T.J."/>
        </authorList>
    </citation>
    <scope>NUCLEOTIDE SEQUENCE</scope>
</reference>